<dbReference type="Pfam" id="PF08596">
    <property type="entry name" value="Lgl_C"/>
    <property type="match status" value="1"/>
</dbReference>
<organism evidence="4 5">
    <name type="scientific">Ilex paraguariensis</name>
    <name type="common">yerba mate</name>
    <dbReference type="NCBI Taxonomy" id="185542"/>
    <lineage>
        <taxon>Eukaryota</taxon>
        <taxon>Viridiplantae</taxon>
        <taxon>Streptophyta</taxon>
        <taxon>Embryophyta</taxon>
        <taxon>Tracheophyta</taxon>
        <taxon>Spermatophyta</taxon>
        <taxon>Magnoliopsida</taxon>
        <taxon>eudicotyledons</taxon>
        <taxon>Gunneridae</taxon>
        <taxon>Pentapetalae</taxon>
        <taxon>asterids</taxon>
        <taxon>campanulids</taxon>
        <taxon>Aquifoliales</taxon>
        <taxon>Aquifoliaceae</taxon>
        <taxon>Ilex</taxon>
    </lineage>
</organism>
<gene>
    <name evidence="4" type="ORF">ILEXP_LOCUS24802</name>
</gene>
<dbReference type="AlphaFoldDB" id="A0ABC8SNV1"/>
<dbReference type="PANTHER" id="PTHR10241">
    <property type="entry name" value="LETHAL 2 GIANT LARVAE PROTEIN"/>
    <property type="match status" value="1"/>
</dbReference>
<dbReference type="InterPro" id="IPR036322">
    <property type="entry name" value="WD40_repeat_dom_sf"/>
</dbReference>
<feature type="domain" description="Lethal giant larvae (Lgl)-like C-terminal" evidence="3">
    <location>
        <begin position="498"/>
        <end position="625"/>
    </location>
</feature>
<keyword evidence="5" id="KW-1185">Reference proteome</keyword>
<name>A0ABC8SNV1_9AQUA</name>
<protein>
    <recommendedName>
        <fullName evidence="3">Lethal giant larvae (Lgl)-like C-terminal domain-containing protein</fullName>
    </recommendedName>
</protein>
<comment type="caution">
    <text evidence="4">The sequence shown here is derived from an EMBL/GenBank/DDBJ whole genome shotgun (WGS) entry which is preliminary data.</text>
</comment>
<sequence>MLLSLSHESKKVTAACWVCPFGSKVVVGYSNGEIFIWSIPSTSNSKTELATNTELFSTQSGPICKLNLGYKLDKMPIATLKWTCVDGKANRLYVLGSSDIASANLAQVILLNEHTDSRTVKLGLTPPEPCVDIEIISGFNEQGKCKQDTLMLLGKSGHIYAYDDCAIEKYLLQSQSRSPSSLPREIRVKLPFADSSITVAKFITDTSYLSGSVDEDNVLLAKNIPPLFQFSTRKKDGSHSNTNQFSGYSKIKNLYVTGHNNGAINFWDVSCPLLLPLASLTQQSEDDFSLSGISVTALYFDSESRLISGDQSGMVRICKLKPNPFTTESNILSLKGSSRKGSNHIINSMKLAKVNGAVLSINICHNAKHLAVGSDQGYVSVIDMEGLTLVYQKHISSELCTGIISMHFETCSFHGFEKNVLLVATKDSSVLALETDTGNTLSSSMVCPKKPSRALFLQILDGQDTSGSGSNVSDSLDLIKGNCVDAAIPKQSLLLLCSEKAAYVYSLPHVVQGVKKVYYKKKFNSSSCCWASTFYTPDVGLILLFSTGKIQIRSLPELSLLKETSIRGLSLLSSKPNSNPDSSICSSLNGEIIMVNGDQEVFFVSVLLEKGIYRHLDSVCQVYMKDLMVSLGLNQEPIIHKEKKKGLFSSVIKDLKGSKAKYDPDTEAEDARESIEELSTIFSVANFPLYVERRENLSTDEDNVELDIDDIDIEDPGENQKGKTMMAALNKQKLTSTFQAFKGKLKQMKVKNEKSPVKEEPVDEKAGAVDQIKKKYGHTLSGESSIAKMTQSKLNENLKKLKGISLRTTEMQDTAQSFSSLAKEVLQSVEHDKRDP</sequence>
<dbReference type="GO" id="GO:0006887">
    <property type="term" value="P:exocytosis"/>
    <property type="evidence" value="ECO:0007669"/>
    <property type="project" value="UniProtKB-KW"/>
</dbReference>
<proteinExistence type="inferred from homology"/>
<dbReference type="InterPro" id="IPR013905">
    <property type="entry name" value="Lgl_C_dom"/>
</dbReference>
<dbReference type="CDD" id="cd15873">
    <property type="entry name" value="R-SNARE_STXBP5_6"/>
    <property type="match status" value="1"/>
</dbReference>
<evidence type="ECO:0000313" key="4">
    <source>
        <dbReference type="EMBL" id="CAK9156297.1"/>
    </source>
</evidence>
<comment type="similarity">
    <text evidence="1">Belongs to the WD repeat L(2)GL family.</text>
</comment>
<dbReference type="SUPFAM" id="SSF50978">
    <property type="entry name" value="WD40 repeat-like"/>
    <property type="match status" value="2"/>
</dbReference>
<evidence type="ECO:0000313" key="5">
    <source>
        <dbReference type="Proteomes" id="UP001642360"/>
    </source>
</evidence>
<evidence type="ECO:0000256" key="1">
    <source>
        <dbReference type="ARBA" id="ARBA00008070"/>
    </source>
</evidence>
<dbReference type="Gene3D" id="2.130.10.10">
    <property type="entry name" value="YVTN repeat-like/Quinoprotein amine dehydrogenase"/>
    <property type="match status" value="2"/>
</dbReference>
<dbReference type="SMART" id="SM00320">
    <property type="entry name" value="WD40"/>
    <property type="match status" value="3"/>
</dbReference>
<dbReference type="PANTHER" id="PTHR10241:SF27">
    <property type="entry name" value="TRANSDUCIN_WD40 REPEAT-LIKE SUPERFAMILY PROTEIN"/>
    <property type="match status" value="1"/>
</dbReference>
<keyword evidence="2" id="KW-0268">Exocytosis</keyword>
<dbReference type="Proteomes" id="UP001642360">
    <property type="component" value="Unassembled WGS sequence"/>
</dbReference>
<dbReference type="EMBL" id="CAUOFW020002835">
    <property type="protein sequence ID" value="CAK9156297.1"/>
    <property type="molecule type" value="Genomic_DNA"/>
</dbReference>
<reference evidence="4 5" key="1">
    <citation type="submission" date="2024-02" db="EMBL/GenBank/DDBJ databases">
        <authorList>
            <person name="Vignale AGUSTIN F."/>
            <person name="Sosa J E."/>
            <person name="Modenutti C."/>
        </authorList>
    </citation>
    <scope>NUCLEOTIDE SEQUENCE [LARGE SCALE GENOMIC DNA]</scope>
</reference>
<accession>A0ABC8SNV1</accession>
<evidence type="ECO:0000256" key="2">
    <source>
        <dbReference type="ARBA" id="ARBA00022483"/>
    </source>
</evidence>
<evidence type="ECO:0000259" key="3">
    <source>
        <dbReference type="Pfam" id="PF08596"/>
    </source>
</evidence>
<dbReference type="InterPro" id="IPR015943">
    <property type="entry name" value="WD40/YVTN_repeat-like_dom_sf"/>
</dbReference>
<dbReference type="InterPro" id="IPR001680">
    <property type="entry name" value="WD40_rpt"/>
</dbReference>